<dbReference type="EMBL" id="WBMO01000001">
    <property type="protein sequence ID" value="MDV2476893.1"/>
    <property type="molecule type" value="Genomic_DNA"/>
</dbReference>
<comment type="caution">
    <text evidence="1">The sequence shown here is derived from an EMBL/GenBank/DDBJ whole genome shotgun (WGS) entry which is preliminary data.</text>
</comment>
<name>A0ABU3WSE3_9NOCA</name>
<reference evidence="1 2" key="1">
    <citation type="submission" date="2019-10" db="EMBL/GenBank/DDBJ databases">
        <title>Draft Genome Assembly of Rhodococcus zopfii DSM44189.</title>
        <authorList>
            <person name="Sutton J.M."/>
            <person name="Akob D.M."/>
            <person name="Bushman T.J."/>
        </authorList>
    </citation>
    <scope>NUCLEOTIDE SEQUENCE [LARGE SCALE GENOMIC DNA]</scope>
    <source>
        <strain evidence="1 2">DSM 44189</strain>
    </source>
</reference>
<gene>
    <name evidence="1" type="ORF">F8M49_19030</name>
</gene>
<sequence length="68" mass="7059">MSCSACLAELDHCHGTLVVHAAVEIECTDPDCTDLASVRHSLLIDCPELSGGCGCTELRVSATALRAS</sequence>
<keyword evidence="2" id="KW-1185">Reference proteome</keyword>
<dbReference type="Proteomes" id="UP001275440">
    <property type="component" value="Unassembled WGS sequence"/>
</dbReference>
<evidence type="ECO:0000313" key="2">
    <source>
        <dbReference type="Proteomes" id="UP001275440"/>
    </source>
</evidence>
<dbReference type="RefSeq" id="WP_138999526.1">
    <property type="nucleotide sequence ID" value="NZ_JAWKJJ010000001.1"/>
</dbReference>
<organism evidence="1 2">
    <name type="scientific">Rhodococcus zopfii</name>
    <dbReference type="NCBI Taxonomy" id="43772"/>
    <lineage>
        <taxon>Bacteria</taxon>
        <taxon>Bacillati</taxon>
        <taxon>Actinomycetota</taxon>
        <taxon>Actinomycetes</taxon>
        <taxon>Mycobacteriales</taxon>
        <taxon>Nocardiaceae</taxon>
        <taxon>Rhodococcus</taxon>
    </lineage>
</organism>
<accession>A0ABU3WSE3</accession>
<evidence type="ECO:0000313" key="1">
    <source>
        <dbReference type="EMBL" id="MDV2476893.1"/>
    </source>
</evidence>
<protein>
    <submittedName>
        <fullName evidence="1">Uncharacterized protein</fullName>
    </submittedName>
</protein>
<proteinExistence type="predicted"/>